<proteinExistence type="inferred from homology"/>
<dbReference type="InterPro" id="IPR023209">
    <property type="entry name" value="DAO"/>
</dbReference>
<comment type="catalytic activity">
    <reaction evidence="26">
        <text>D-lysine + O2 + H2O = 6-amino-2-oxohexanoate + H2O2 + NH4(+)</text>
        <dbReference type="Rhea" id="RHEA:37583"/>
        <dbReference type="ChEBI" id="CHEBI:15377"/>
        <dbReference type="ChEBI" id="CHEBI:15379"/>
        <dbReference type="ChEBI" id="CHEBI:16240"/>
        <dbReference type="ChEBI" id="CHEBI:28938"/>
        <dbReference type="ChEBI" id="CHEBI:32557"/>
        <dbReference type="ChEBI" id="CHEBI:58183"/>
        <dbReference type="EC" id="1.4.3.3"/>
    </reaction>
    <physiologicalReaction direction="left-to-right" evidence="26">
        <dbReference type="Rhea" id="RHEA:37584"/>
    </physiologicalReaction>
</comment>
<dbReference type="GO" id="GO:0006562">
    <property type="term" value="P:L-proline catabolic process"/>
    <property type="evidence" value="ECO:0000318"/>
    <property type="project" value="GO_Central"/>
</dbReference>
<comment type="catalytic activity">
    <reaction evidence="25">
        <text>D-alanine + O2 + H2O = pyruvate + H2O2 + NH4(+)</text>
        <dbReference type="Rhea" id="RHEA:22688"/>
        <dbReference type="ChEBI" id="CHEBI:15361"/>
        <dbReference type="ChEBI" id="CHEBI:15377"/>
        <dbReference type="ChEBI" id="CHEBI:15379"/>
        <dbReference type="ChEBI" id="CHEBI:16240"/>
        <dbReference type="ChEBI" id="CHEBI:28938"/>
        <dbReference type="ChEBI" id="CHEBI:57416"/>
    </reaction>
    <physiologicalReaction direction="left-to-right" evidence="25">
        <dbReference type="Rhea" id="RHEA:22689"/>
    </physiologicalReaction>
</comment>
<dbReference type="GeneID" id="100082667"/>
<evidence type="ECO:0000256" key="13">
    <source>
        <dbReference type="ARBA" id="ARBA00023018"/>
    </source>
</evidence>
<dbReference type="GO" id="GO:0007586">
    <property type="term" value="P:digestion"/>
    <property type="evidence" value="ECO:0007669"/>
    <property type="project" value="Ensembl"/>
</dbReference>
<evidence type="ECO:0000256" key="16">
    <source>
        <dbReference type="ARBA" id="ARBA00034101"/>
    </source>
</evidence>
<evidence type="ECO:0000256" key="21">
    <source>
        <dbReference type="ARBA" id="ARBA00048079"/>
    </source>
</evidence>
<dbReference type="GO" id="GO:0005741">
    <property type="term" value="C:mitochondrial outer membrane"/>
    <property type="evidence" value="ECO:0007669"/>
    <property type="project" value="Ensembl"/>
</dbReference>
<feature type="binding site" evidence="30">
    <location>
        <position position="53"/>
    </location>
    <ligand>
        <name>D-dopa</name>
        <dbReference type="ChEBI" id="CHEBI:149689"/>
    </ligand>
</feature>
<evidence type="ECO:0000256" key="30">
    <source>
        <dbReference type="PIRSR" id="PIRSR000189-1"/>
    </source>
</evidence>
<comment type="catalytic activity">
    <reaction evidence="23">
        <text>D-methionine + O2 + H2O = 4-methylsulfanyl-2-oxobutanoate + H2O2 + NH4(+)</text>
        <dbReference type="Rhea" id="RHEA:78207"/>
        <dbReference type="ChEBI" id="CHEBI:15377"/>
        <dbReference type="ChEBI" id="CHEBI:15379"/>
        <dbReference type="ChEBI" id="CHEBI:16240"/>
        <dbReference type="ChEBI" id="CHEBI:16723"/>
        <dbReference type="ChEBI" id="CHEBI:28938"/>
        <dbReference type="ChEBI" id="CHEBI:57932"/>
    </reaction>
    <physiologicalReaction direction="left-to-right" evidence="23">
        <dbReference type="Rhea" id="RHEA:78208"/>
    </physiologicalReaction>
</comment>
<reference evidence="32" key="1">
    <citation type="submission" date="2025-08" db="UniProtKB">
        <authorList>
            <consortium name="Ensembl"/>
        </authorList>
    </citation>
    <scope>IDENTIFICATION</scope>
    <source>
        <strain evidence="32">Glennie</strain>
    </source>
</reference>
<dbReference type="PANTHER" id="PTHR11530:SF15">
    <property type="entry name" value="D-AMINO-ACID OXIDASE"/>
    <property type="match status" value="1"/>
</dbReference>
<evidence type="ECO:0000256" key="23">
    <source>
        <dbReference type="ARBA" id="ARBA00048401"/>
    </source>
</evidence>
<feature type="binding site" evidence="30">
    <location>
        <position position="317"/>
    </location>
    <ligand>
        <name>D-dopa</name>
        <dbReference type="ChEBI" id="CHEBI:149689"/>
    </ligand>
</feature>
<gene>
    <name evidence="32" type="primary">DAO</name>
</gene>
<dbReference type="Ensembl" id="ENSOANT00000016081.3">
    <property type="protein sequence ID" value="ENSOANP00000016078.3"/>
    <property type="gene ID" value="ENSOANG00000010143.3"/>
</dbReference>
<reference evidence="32" key="2">
    <citation type="submission" date="2025-09" db="UniProtKB">
        <authorList>
            <consortium name="Ensembl"/>
        </authorList>
    </citation>
    <scope>IDENTIFICATION</scope>
    <source>
        <strain evidence="32">Glennie</strain>
    </source>
</reference>
<comment type="catalytic activity">
    <reaction evidence="29">
        <text>D-leucine + O2 + H2O = 4-methyl-2-oxopentanoate + H2O2 + NH4(+)</text>
        <dbReference type="Rhea" id="RHEA:78211"/>
        <dbReference type="ChEBI" id="CHEBI:15377"/>
        <dbReference type="ChEBI" id="CHEBI:15379"/>
        <dbReference type="ChEBI" id="CHEBI:16240"/>
        <dbReference type="ChEBI" id="CHEBI:17865"/>
        <dbReference type="ChEBI" id="CHEBI:28938"/>
        <dbReference type="ChEBI" id="CHEBI:143079"/>
    </reaction>
    <physiologicalReaction direction="left-to-right" evidence="29">
        <dbReference type="Rhea" id="RHEA:78212"/>
    </physiologicalReaction>
</comment>
<comment type="similarity">
    <text evidence="5">Belongs to the DAMOX/DASOX family.</text>
</comment>
<dbReference type="FunFam" id="3.30.9.10:FF:000004">
    <property type="entry name" value="D-amino-acid oxidase"/>
    <property type="match status" value="1"/>
</dbReference>
<dbReference type="GO" id="GO:0005737">
    <property type="term" value="C:cytoplasm"/>
    <property type="evidence" value="ECO:0000318"/>
    <property type="project" value="GO_Central"/>
</dbReference>
<dbReference type="Pfam" id="PF01266">
    <property type="entry name" value="DAO"/>
    <property type="match status" value="1"/>
</dbReference>
<dbReference type="SUPFAM" id="SSF51971">
    <property type="entry name" value="Nucleotide-binding domain"/>
    <property type="match status" value="1"/>
</dbReference>
<keyword evidence="11 30" id="KW-0274">FAD</keyword>
<dbReference type="GO" id="GO:0055130">
    <property type="term" value="P:D-alanine catabolic process"/>
    <property type="evidence" value="ECO:0000318"/>
    <property type="project" value="GO_Central"/>
</dbReference>
<evidence type="ECO:0000256" key="12">
    <source>
        <dbReference type="ARBA" id="ARBA00023002"/>
    </source>
</evidence>
<feature type="binding site" evidence="30">
    <location>
        <position position="232"/>
    </location>
    <ligand>
        <name>D-dopa</name>
        <dbReference type="ChEBI" id="CHEBI:149689"/>
    </ligand>
</feature>
<dbReference type="AlphaFoldDB" id="F7F5Q6"/>
<dbReference type="GO" id="GO:0005829">
    <property type="term" value="C:cytosol"/>
    <property type="evidence" value="ECO:0007669"/>
    <property type="project" value="UniProtKB-SubCell"/>
</dbReference>
<keyword evidence="7" id="KW-0964">Secreted</keyword>
<keyword evidence="6" id="KW-0963">Cytoplasm</keyword>
<dbReference type="GO" id="GO:0005615">
    <property type="term" value="C:extracellular space"/>
    <property type="evidence" value="ECO:0007669"/>
    <property type="project" value="Ensembl"/>
</dbReference>
<dbReference type="GO" id="GO:0036088">
    <property type="term" value="P:D-serine catabolic process"/>
    <property type="evidence" value="ECO:0000318"/>
    <property type="project" value="GO_Central"/>
</dbReference>
<evidence type="ECO:0000256" key="29">
    <source>
        <dbReference type="ARBA" id="ARBA00049287"/>
    </source>
</evidence>
<dbReference type="GeneTree" id="ENSGT00390000018635"/>
<comment type="cofactor">
    <cofactor evidence="1 30">
        <name>FAD</name>
        <dbReference type="ChEBI" id="CHEBI:57692"/>
    </cofactor>
</comment>
<dbReference type="GO" id="GO:0042802">
    <property type="term" value="F:identical protein binding"/>
    <property type="evidence" value="ECO:0007669"/>
    <property type="project" value="Ensembl"/>
</dbReference>
<evidence type="ECO:0000256" key="22">
    <source>
        <dbReference type="ARBA" id="ARBA00048252"/>
    </source>
</evidence>
<dbReference type="RefSeq" id="XP_028905128.1">
    <property type="nucleotide sequence ID" value="XM_029049295.2"/>
</dbReference>
<feature type="binding site" evidence="30">
    <location>
        <position position="287"/>
    </location>
    <ligand>
        <name>D-dopa</name>
        <dbReference type="ChEBI" id="CHEBI:149689"/>
    </ligand>
</feature>
<evidence type="ECO:0000256" key="9">
    <source>
        <dbReference type="ARBA" id="ARBA00022630"/>
    </source>
</evidence>
<evidence type="ECO:0000256" key="2">
    <source>
        <dbReference type="ARBA" id="ARBA00004253"/>
    </source>
</evidence>
<comment type="catalytic activity">
    <reaction evidence="20">
        <text>D-tryptophan + O2 + H2O = indole-3-pyruvate + H2O2 + NH4(+)</text>
        <dbReference type="Rhea" id="RHEA:78247"/>
        <dbReference type="ChEBI" id="CHEBI:15377"/>
        <dbReference type="ChEBI" id="CHEBI:15379"/>
        <dbReference type="ChEBI" id="CHEBI:16240"/>
        <dbReference type="ChEBI" id="CHEBI:17640"/>
        <dbReference type="ChEBI" id="CHEBI:28938"/>
        <dbReference type="ChEBI" id="CHEBI:57719"/>
    </reaction>
    <physiologicalReaction direction="left-to-right" evidence="20">
        <dbReference type="Rhea" id="RHEA:78248"/>
    </physiologicalReaction>
</comment>
<evidence type="ECO:0000256" key="18">
    <source>
        <dbReference type="ARBA" id="ARBA00039751"/>
    </source>
</evidence>
<keyword evidence="15" id="KW-0966">Cell projection</keyword>
<evidence type="ECO:0000256" key="1">
    <source>
        <dbReference type="ARBA" id="ARBA00001974"/>
    </source>
</evidence>
<organism evidence="32 33">
    <name type="scientific">Ornithorhynchus anatinus</name>
    <name type="common">Duckbill platypus</name>
    <dbReference type="NCBI Taxonomy" id="9258"/>
    <lineage>
        <taxon>Eukaryota</taxon>
        <taxon>Metazoa</taxon>
        <taxon>Chordata</taxon>
        <taxon>Craniata</taxon>
        <taxon>Vertebrata</taxon>
        <taxon>Euteleostomi</taxon>
        <taxon>Mammalia</taxon>
        <taxon>Monotremata</taxon>
        <taxon>Ornithorhynchidae</taxon>
        <taxon>Ornithorhynchus</taxon>
    </lineage>
</organism>
<evidence type="ECO:0000256" key="6">
    <source>
        <dbReference type="ARBA" id="ARBA00022490"/>
    </source>
</evidence>
<dbReference type="OrthoDB" id="2015447at2759"/>
<evidence type="ECO:0000313" key="33">
    <source>
        <dbReference type="Proteomes" id="UP000002279"/>
    </source>
</evidence>
<dbReference type="CTD" id="1610"/>
<feature type="binding site" evidence="30">
    <location>
        <begin position="44"/>
        <end position="45"/>
    </location>
    <ligand>
        <name>FAD</name>
        <dbReference type="ChEBI" id="CHEBI:57692"/>
    </ligand>
</feature>
<dbReference type="KEGG" id="oaa:100082667"/>
<evidence type="ECO:0000259" key="31">
    <source>
        <dbReference type="Pfam" id="PF01266"/>
    </source>
</evidence>
<comment type="catalytic activity">
    <reaction evidence="19">
        <text>D-proline + O2 = 1-pyrroline-2-carboxylate + H2O2</text>
        <dbReference type="Rhea" id="RHEA:78259"/>
        <dbReference type="ChEBI" id="CHEBI:15379"/>
        <dbReference type="ChEBI" id="CHEBI:16240"/>
        <dbReference type="ChEBI" id="CHEBI:39785"/>
        <dbReference type="ChEBI" id="CHEBI:57726"/>
    </reaction>
    <physiologicalReaction direction="left-to-right" evidence="19">
        <dbReference type="Rhea" id="RHEA:78260"/>
    </physiologicalReaction>
</comment>
<evidence type="ECO:0000256" key="14">
    <source>
        <dbReference type="ARBA" id="ARBA00023140"/>
    </source>
</evidence>
<dbReference type="GO" id="GO:0006551">
    <property type="term" value="P:L-leucine metabolic process"/>
    <property type="evidence" value="ECO:0007669"/>
    <property type="project" value="Ensembl"/>
</dbReference>
<dbReference type="Gene3D" id="3.40.50.720">
    <property type="entry name" value="NAD(P)-binding Rossmann-like Domain"/>
    <property type="match status" value="1"/>
</dbReference>
<dbReference type="InParanoid" id="F7F5Q6"/>
<keyword evidence="8" id="KW-0597">Phosphoprotein</keyword>
<evidence type="ECO:0000256" key="3">
    <source>
        <dbReference type="ARBA" id="ARBA00004514"/>
    </source>
</evidence>
<keyword evidence="10" id="KW-0702">S-nitrosylation</keyword>
<dbReference type="FunCoup" id="F7F5Q6">
    <property type="interactions" value="305"/>
</dbReference>
<feature type="binding site" evidence="30">
    <location>
        <begin position="316"/>
        <end position="321"/>
    </location>
    <ligand>
        <name>FAD</name>
        <dbReference type="ChEBI" id="CHEBI:57692"/>
    </ligand>
</feature>
<keyword evidence="33" id="KW-1185">Reference proteome</keyword>
<name>F7F5Q6_ORNAN</name>
<keyword evidence="12" id="KW-0560">Oxidoreductase</keyword>
<evidence type="ECO:0000256" key="8">
    <source>
        <dbReference type="ARBA" id="ARBA00022553"/>
    </source>
</evidence>
<dbReference type="Proteomes" id="UP000002279">
    <property type="component" value="Unplaced"/>
</dbReference>
<dbReference type="RefSeq" id="XP_028905130.1">
    <property type="nucleotide sequence ID" value="XM_029049297.2"/>
</dbReference>
<evidence type="ECO:0000256" key="28">
    <source>
        <dbReference type="ARBA" id="ARBA00049182"/>
    </source>
</evidence>
<evidence type="ECO:0000256" key="10">
    <source>
        <dbReference type="ARBA" id="ARBA00022799"/>
    </source>
</evidence>
<comment type="catalytic activity">
    <reaction evidence="22">
        <text>D-phenylalanine + O2 + H2O = 3-phenylpyruvate + H2O2 + NH4(+)</text>
        <dbReference type="Rhea" id="RHEA:70963"/>
        <dbReference type="ChEBI" id="CHEBI:15377"/>
        <dbReference type="ChEBI" id="CHEBI:15379"/>
        <dbReference type="ChEBI" id="CHEBI:16240"/>
        <dbReference type="ChEBI" id="CHEBI:18005"/>
        <dbReference type="ChEBI" id="CHEBI:28938"/>
        <dbReference type="ChEBI" id="CHEBI:57981"/>
    </reaction>
    <physiologicalReaction direction="left-to-right" evidence="22">
        <dbReference type="Rhea" id="RHEA:70964"/>
    </physiologicalReaction>
</comment>
<comment type="catalytic activity">
    <reaction evidence="28">
        <text>D-valine + O2 + H2O = 3-methyl-2-oxobutanoate + H2O2 + NH4(+)</text>
        <dbReference type="Rhea" id="RHEA:78203"/>
        <dbReference type="ChEBI" id="CHEBI:11851"/>
        <dbReference type="ChEBI" id="CHEBI:15377"/>
        <dbReference type="ChEBI" id="CHEBI:15379"/>
        <dbReference type="ChEBI" id="CHEBI:16240"/>
        <dbReference type="ChEBI" id="CHEBI:28938"/>
        <dbReference type="ChEBI" id="CHEBI:74338"/>
    </reaction>
    <physiologicalReaction direction="left-to-right" evidence="28">
        <dbReference type="Rhea" id="RHEA:78204"/>
    </physiologicalReaction>
</comment>
<dbReference type="GO" id="GO:0008718">
    <property type="term" value="F:D-amino-acid dehydrogenase activity"/>
    <property type="evidence" value="ECO:0007669"/>
    <property type="project" value="Ensembl"/>
</dbReference>
<dbReference type="OMA" id="LWWPYRI"/>
<feature type="binding site" evidence="30">
    <location>
        <position position="186"/>
    </location>
    <ligand>
        <name>FAD</name>
        <dbReference type="ChEBI" id="CHEBI:57692"/>
    </ligand>
</feature>
<evidence type="ECO:0000256" key="7">
    <source>
        <dbReference type="ARBA" id="ARBA00022525"/>
    </source>
</evidence>
<keyword evidence="13" id="KW-0770">Synapse</keyword>
<comment type="subcellular location">
    <subcellularLocation>
        <location evidence="3">Cytoplasm</location>
        <location evidence="3">Cytosol</location>
    </subcellularLocation>
    <subcellularLocation>
        <location evidence="2">Peroxisome matrix</location>
    </subcellularLocation>
    <subcellularLocation>
        <location evidence="16">Presynaptic active zone</location>
    </subcellularLocation>
    <subcellularLocation>
        <location evidence="4">Secreted</location>
    </subcellularLocation>
</comment>
<dbReference type="GO" id="GO:0071949">
    <property type="term" value="F:FAD binding"/>
    <property type="evidence" value="ECO:0007669"/>
    <property type="project" value="Ensembl"/>
</dbReference>
<dbReference type="STRING" id="9258.ENSOANP00000016078"/>
<comment type="catalytic activity">
    <reaction evidence="27">
        <text>D-cysteine + O2 + H2O = 2-oxo-3-sulfanylpropanoate + H2O2 + NH4(+)</text>
        <dbReference type="Rhea" id="RHEA:78791"/>
        <dbReference type="ChEBI" id="CHEBI:15377"/>
        <dbReference type="ChEBI" id="CHEBI:15379"/>
        <dbReference type="ChEBI" id="CHEBI:16240"/>
        <dbReference type="ChEBI" id="CHEBI:28938"/>
        <dbReference type="ChEBI" id="CHEBI:35236"/>
        <dbReference type="ChEBI" id="CHEBI:57678"/>
    </reaction>
    <physiologicalReaction direction="left-to-right" evidence="27">
        <dbReference type="Rhea" id="RHEA:78792"/>
    </physiologicalReaction>
</comment>
<evidence type="ECO:0000256" key="19">
    <source>
        <dbReference type="ARBA" id="ARBA00044716"/>
    </source>
</evidence>
<dbReference type="GO" id="GO:0003884">
    <property type="term" value="F:D-amino-acid oxidase activity"/>
    <property type="evidence" value="ECO:0000318"/>
    <property type="project" value="GO_Central"/>
</dbReference>
<dbReference type="InterPro" id="IPR006181">
    <property type="entry name" value="D-amino_acid_oxidase_CS"/>
</dbReference>
<evidence type="ECO:0000256" key="5">
    <source>
        <dbReference type="ARBA" id="ARBA00006730"/>
    </source>
</evidence>
<protein>
    <recommendedName>
        <fullName evidence="18">D-amino-acid oxidase</fullName>
        <ecNumber evidence="17">1.4.3.3</ecNumber>
    </recommendedName>
</protein>
<dbReference type="SUPFAM" id="SSF54373">
    <property type="entry name" value="FAD-linked reductases, C-terminal domain"/>
    <property type="match status" value="1"/>
</dbReference>
<dbReference type="InterPro" id="IPR006076">
    <property type="entry name" value="FAD-dep_OxRdtase"/>
</dbReference>
<dbReference type="PIRSF" id="PIRSF000189">
    <property type="entry name" value="D-aa_oxidase"/>
    <property type="match status" value="1"/>
</dbReference>
<evidence type="ECO:0000256" key="26">
    <source>
        <dbReference type="ARBA" id="ARBA00048747"/>
    </source>
</evidence>
<accession>F7F5Q6</accession>
<evidence type="ECO:0000256" key="15">
    <source>
        <dbReference type="ARBA" id="ARBA00023273"/>
    </source>
</evidence>
<dbReference type="Gene3D" id="3.30.9.10">
    <property type="entry name" value="D-Amino Acid Oxidase, subunit A, domain 2"/>
    <property type="match status" value="1"/>
</dbReference>
<sequence length="351" mass="39153">MRVAVIGAGVIGLSTALAVHQRFHASMPALQIEVYADRFTPLTTSDGAAGLWQPYLYDHGNVQETAWNRQTFDYLLSHLTSPEAEKMGLFLLSGYNLFSAPVPDPSWKDAVLGFRNLTPKELELFPGYSYGWFNTALILEGKSYLPWLTKQLTRRGVKFFLKKIKSFEEVARAGARAGADVIINCTGVWAGELQPDRELQPGRGQIIKVFAPWLKHFIITHDPDGGIYKSPYIIPGSQTVTLGGIFQLGNWSEANSPEDHQTIWNGCCQLEPTLQDAKIVGEWSGFRPVRSRIRLEREKLDHGPFRAEIIHNYGHGGYGLTSHWGCALEAAELFGQILEEKKSTGPFPSHL</sequence>
<evidence type="ECO:0000313" key="32">
    <source>
        <dbReference type="Ensembl" id="ENSOANP00000016078.3"/>
    </source>
</evidence>
<dbReference type="Bgee" id="ENSOANG00000010143">
    <property type="expression patterns" value="Expressed in adult mammalian kidney and 6 other cell types or tissues"/>
</dbReference>
<keyword evidence="14" id="KW-0576">Peroxisome</keyword>
<feature type="domain" description="FAD dependent oxidoreductase" evidence="31">
    <location>
        <begin position="2"/>
        <end position="333"/>
    </location>
</feature>
<evidence type="ECO:0000256" key="25">
    <source>
        <dbReference type="ARBA" id="ARBA00048711"/>
    </source>
</evidence>
<evidence type="ECO:0000256" key="17">
    <source>
        <dbReference type="ARBA" id="ARBA00039101"/>
    </source>
</evidence>
<dbReference type="EC" id="1.4.3.3" evidence="17"/>
<dbReference type="PROSITE" id="PS00677">
    <property type="entry name" value="DAO"/>
    <property type="match status" value="1"/>
</dbReference>
<dbReference type="GO" id="GO:0005782">
    <property type="term" value="C:peroxisomal matrix"/>
    <property type="evidence" value="ECO:0007669"/>
    <property type="project" value="UniProtKB-SubCell"/>
</dbReference>
<dbReference type="eggNOG" id="KOG3923">
    <property type="taxonomic scope" value="Eukaryota"/>
</dbReference>
<evidence type="ECO:0000256" key="20">
    <source>
        <dbReference type="ARBA" id="ARBA00047579"/>
    </source>
</evidence>
<evidence type="ECO:0000256" key="4">
    <source>
        <dbReference type="ARBA" id="ARBA00004613"/>
    </source>
</evidence>
<dbReference type="HOGENOM" id="CLU_034311_0_2_1"/>
<comment type="catalytic activity">
    <reaction evidence="21">
        <text>D-dopa + O2 + H2O = 3-(3,4-dihydroxyphenyl)pyruvate + H2O2 + NH4(+)</text>
        <dbReference type="Rhea" id="RHEA:70971"/>
        <dbReference type="ChEBI" id="CHEBI:15377"/>
        <dbReference type="ChEBI" id="CHEBI:15379"/>
        <dbReference type="ChEBI" id="CHEBI:16240"/>
        <dbReference type="ChEBI" id="CHEBI:28938"/>
        <dbReference type="ChEBI" id="CHEBI:29055"/>
        <dbReference type="ChEBI" id="CHEBI:149689"/>
    </reaction>
    <physiologicalReaction direction="left-to-right" evidence="21">
        <dbReference type="Rhea" id="RHEA:70972"/>
    </physiologicalReaction>
</comment>
<keyword evidence="9" id="KW-0285">Flavoprotein</keyword>
<dbReference type="GO" id="GO:0048786">
    <property type="term" value="C:presynaptic active zone"/>
    <property type="evidence" value="ECO:0007669"/>
    <property type="project" value="UniProtKB-SubCell"/>
</dbReference>
<feature type="binding site" evidence="30">
    <location>
        <begin position="49"/>
        <end position="51"/>
    </location>
    <ligand>
        <name>FAD</name>
        <dbReference type="ChEBI" id="CHEBI:57692"/>
    </ligand>
</feature>
<feature type="binding site" evidence="30">
    <location>
        <position position="221"/>
    </location>
    <ligand>
        <name>D-dopa</name>
        <dbReference type="ChEBI" id="CHEBI:149689"/>
    </ligand>
</feature>
<dbReference type="GO" id="GO:0070945">
    <property type="term" value="P:neutrophil-mediated killing of gram-negative bacterium"/>
    <property type="evidence" value="ECO:0007669"/>
    <property type="project" value="Ensembl"/>
</dbReference>
<dbReference type="GO" id="GO:0042416">
    <property type="term" value="P:dopamine biosynthetic process"/>
    <property type="evidence" value="ECO:0007669"/>
    <property type="project" value="Ensembl"/>
</dbReference>
<evidence type="ECO:0000256" key="27">
    <source>
        <dbReference type="ARBA" id="ARBA00049123"/>
    </source>
</evidence>
<comment type="catalytic activity">
    <reaction evidence="24">
        <text>D-serine + O2 + H2O = 3-hydroxypyruvate + H2O2 + NH4(+)</text>
        <dbReference type="Rhea" id="RHEA:70951"/>
        <dbReference type="ChEBI" id="CHEBI:15377"/>
        <dbReference type="ChEBI" id="CHEBI:15379"/>
        <dbReference type="ChEBI" id="CHEBI:16240"/>
        <dbReference type="ChEBI" id="CHEBI:17180"/>
        <dbReference type="ChEBI" id="CHEBI:28938"/>
        <dbReference type="ChEBI" id="CHEBI:35247"/>
    </reaction>
    <physiologicalReaction direction="left-to-right" evidence="24">
        <dbReference type="Rhea" id="RHEA:70952"/>
    </physiologicalReaction>
</comment>
<evidence type="ECO:0000256" key="11">
    <source>
        <dbReference type="ARBA" id="ARBA00022827"/>
    </source>
</evidence>
<evidence type="ECO:0000256" key="24">
    <source>
        <dbReference type="ARBA" id="ARBA00048643"/>
    </source>
</evidence>
<dbReference type="PANTHER" id="PTHR11530">
    <property type="entry name" value="D-AMINO ACID OXIDASE"/>
    <property type="match status" value="1"/>
</dbReference>
<feature type="binding site" evidence="30">
    <location>
        <begin position="37"/>
        <end position="38"/>
    </location>
    <ligand>
        <name>FAD</name>
        <dbReference type="ChEBI" id="CHEBI:57692"/>
    </ligand>
</feature>